<dbReference type="SMART" id="SM00342">
    <property type="entry name" value="HTH_ARAC"/>
    <property type="match status" value="1"/>
</dbReference>
<keyword evidence="3" id="KW-0804">Transcription</keyword>
<keyword evidence="4" id="KW-0812">Transmembrane</keyword>
<dbReference type="InterPro" id="IPR018062">
    <property type="entry name" value="HTH_AraC-typ_CS"/>
</dbReference>
<dbReference type="Proteomes" id="UP001300604">
    <property type="component" value="Chromosome"/>
</dbReference>
<name>A0AA97D9B9_9FIRM</name>
<evidence type="ECO:0000259" key="5">
    <source>
        <dbReference type="PROSITE" id="PS01124"/>
    </source>
</evidence>
<dbReference type="PROSITE" id="PS01124">
    <property type="entry name" value="HTH_ARAC_FAMILY_2"/>
    <property type="match status" value="1"/>
</dbReference>
<reference evidence="6" key="2">
    <citation type="submission" date="2024-06" db="EMBL/GenBank/DDBJ databases">
        <title>Caproicibacterium argilliputei sp. nov, a novel caproic acid producing anaerobic bacterium isolated from pit mud.</title>
        <authorList>
            <person name="Xia S."/>
        </authorList>
    </citation>
    <scope>NUCLEOTIDE SEQUENCE</scope>
    <source>
        <strain evidence="6">ZCY20-5</strain>
    </source>
</reference>
<feature type="transmembrane region" description="Helical" evidence="4">
    <location>
        <begin position="25"/>
        <end position="46"/>
    </location>
</feature>
<dbReference type="EMBL" id="CP135996">
    <property type="protein sequence ID" value="WOC32636.1"/>
    <property type="molecule type" value="Genomic_DNA"/>
</dbReference>
<dbReference type="InterPro" id="IPR018060">
    <property type="entry name" value="HTH_AraC"/>
</dbReference>
<keyword evidence="1" id="KW-0805">Transcription regulation</keyword>
<dbReference type="Gene3D" id="1.10.10.60">
    <property type="entry name" value="Homeodomain-like"/>
    <property type="match status" value="2"/>
</dbReference>
<proteinExistence type="predicted"/>
<reference evidence="6" key="1">
    <citation type="submission" date="2023-09" db="EMBL/GenBank/DDBJ databases">
        <authorList>
            <person name="Zeng C."/>
        </authorList>
    </citation>
    <scope>NUCLEOTIDE SEQUENCE</scope>
    <source>
        <strain evidence="6">ZCY20-5</strain>
    </source>
</reference>
<sequence>MKLPKLRGLWKKVRSTLAGYRPYRYFFICLLLPIAILATFSAVYYCNYTLRTRADLQSEAQHRLSSASTFLDNTVKKIQVNSRLLINTESFYNLFYNMASKDDAPTVYDATKALVNYNATLDLVDSSFVYLRGQKTVLSGEGLTNADNFFTQSCIFSDYSAHYWATYEGASYSFAINTPTTIEHKPSTSASSITWHRVIPVLTDALTESKSQNLFVVCLNQDMVEKTLQSYRKSEDEVLVVADKKGTIIASTDTDKATAFLGNQTVQHRFLDAGSTGCLELSLQGKRYVVNSGASNFSYAHYRFLSFTPKTSFYSTMQSMNLFFITIILLTAAIFGALFYVFHSYILRPMKTLIGSIAHKGKEAGTGDANIVDFLADRVGDMQKDISTFVPILSEQHLVNLMTNPDAAARELPYGDNSVDSLPHAHFCVAVLQTQFSNAFRSAFTDEDRHKILKFLLQALKVQLSKGYVCHVINLQKNQIGIILNIADQFQAEQLVPELATVFGFFQYDSALISFSAGISRSCVELSRLHEAYQEARAALNTVPDGSPPERCVQIYSGSGDRVYFSFTTAQDNQLYYAVLQGHCAEAHAVLDTILKQNAARSLPHSESVKLWQYLFACILRAVKTGSLPLPWSKDFPDLSGEFDFADSGTTAQFLHELIDRTAQKADAHRQFSIDEVTDFIDTHYQDDLYLEAVAEKFGVTDKYLSRAFKESVHINFHDYLNRARMDAAKKLLVTTRKSVTEVGQAVGFNTHSTFFRVFKALEGVSPTDYRRLNRP</sequence>
<dbReference type="InterPro" id="IPR041522">
    <property type="entry name" value="CdaR_GGDEF"/>
</dbReference>
<accession>A0AA97D9B9</accession>
<protein>
    <submittedName>
        <fullName evidence="6">Helix-turn-helix domain-containing protein</fullName>
    </submittedName>
</protein>
<evidence type="ECO:0000256" key="1">
    <source>
        <dbReference type="ARBA" id="ARBA00023015"/>
    </source>
</evidence>
<keyword evidence="4" id="KW-0472">Membrane</keyword>
<dbReference type="Pfam" id="PF17853">
    <property type="entry name" value="GGDEF_2"/>
    <property type="match status" value="1"/>
</dbReference>
<dbReference type="GO" id="GO:0003700">
    <property type="term" value="F:DNA-binding transcription factor activity"/>
    <property type="evidence" value="ECO:0007669"/>
    <property type="project" value="InterPro"/>
</dbReference>
<dbReference type="PANTHER" id="PTHR43280:SF2">
    <property type="entry name" value="HTH-TYPE TRANSCRIPTIONAL REGULATOR EXSA"/>
    <property type="match status" value="1"/>
</dbReference>
<dbReference type="RefSeq" id="WP_275844505.1">
    <property type="nucleotide sequence ID" value="NZ_CP135996.1"/>
</dbReference>
<dbReference type="AlphaFoldDB" id="A0AA97D9B9"/>
<dbReference type="SUPFAM" id="SSF46689">
    <property type="entry name" value="Homeodomain-like"/>
    <property type="match status" value="2"/>
</dbReference>
<keyword evidence="7" id="KW-1185">Reference proteome</keyword>
<feature type="transmembrane region" description="Helical" evidence="4">
    <location>
        <begin position="322"/>
        <end position="342"/>
    </location>
</feature>
<evidence type="ECO:0000256" key="2">
    <source>
        <dbReference type="ARBA" id="ARBA00023125"/>
    </source>
</evidence>
<dbReference type="GO" id="GO:0043565">
    <property type="term" value="F:sequence-specific DNA binding"/>
    <property type="evidence" value="ECO:0007669"/>
    <property type="project" value="InterPro"/>
</dbReference>
<evidence type="ECO:0000313" key="7">
    <source>
        <dbReference type="Proteomes" id="UP001300604"/>
    </source>
</evidence>
<dbReference type="KEGG" id="carl:PXC00_01830"/>
<evidence type="ECO:0000256" key="4">
    <source>
        <dbReference type="SAM" id="Phobius"/>
    </source>
</evidence>
<keyword evidence="2" id="KW-0238">DNA-binding</keyword>
<evidence type="ECO:0000256" key="3">
    <source>
        <dbReference type="ARBA" id="ARBA00023163"/>
    </source>
</evidence>
<keyword evidence="4" id="KW-1133">Transmembrane helix</keyword>
<dbReference type="PANTHER" id="PTHR43280">
    <property type="entry name" value="ARAC-FAMILY TRANSCRIPTIONAL REGULATOR"/>
    <property type="match status" value="1"/>
</dbReference>
<gene>
    <name evidence="6" type="ORF">PXC00_01830</name>
</gene>
<evidence type="ECO:0000313" key="6">
    <source>
        <dbReference type="EMBL" id="WOC32636.1"/>
    </source>
</evidence>
<dbReference type="Pfam" id="PF12833">
    <property type="entry name" value="HTH_18"/>
    <property type="match status" value="1"/>
</dbReference>
<feature type="domain" description="HTH araC/xylS-type" evidence="5">
    <location>
        <begin position="675"/>
        <end position="773"/>
    </location>
</feature>
<dbReference type="PROSITE" id="PS00041">
    <property type="entry name" value="HTH_ARAC_FAMILY_1"/>
    <property type="match status" value="1"/>
</dbReference>
<dbReference type="InterPro" id="IPR009057">
    <property type="entry name" value="Homeodomain-like_sf"/>
</dbReference>
<organism evidence="6 7">
    <name type="scientific">Caproicibacterium argilliputei</name>
    <dbReference type="NCBI Taxonomy" id="3030016"/>
    <lineage>
        <taxon>Bacteria</taxon>
        <taxon>Bacillati</taxon>
        <taxon>Bacillota</taxon>
        <taxon>Clostridia</taxon>
        <taxon>Eubacteriales</taxon>
        <taxon>Oscillospiraceae</taxon>
        <taxon>Caproicibacterium</taxon>
    </lineage>
</organism>